<sequence length="248" mass="27037">MSLMPYIALFASAMIGGAIGVYLDQQKSKQYLQFILPFSGAFLLGIVVLHMLPEVFYENEGAHLMGVFILGGFLLQNLLEFLSRGVEHGHIHAKKDHNKLYILSIMVGLCAHAFIEGLPVAQAAMVHAGHGHTESFIGRPYLWGIVAHKLPAAIALSILLLASEVKKSAMFLLILIFALMSPLGTFVSELTAITAETQRAILAISIGFILHIATTIIFETDTNMHHSISYRKLLGVILGFGLAFLSLI</sequence>
<dbReference type="InterPro" id="IPR003689">
    <property type="entry name" value="ZIP"/>
</dbReference>
<organism evidence="6 7">
    <name type="scientific">Portibacter lacus</name>
    <dbReference type="NCBI Taxonomy" id="1099794"/>
    <lineage>
        <taxon>Bacteria</taxon>
        <taxon>Pseudomonadati</taxon>
        <taxon>Bacteroidota</taxon>
        <taxon>Saprospiria</taxon>
        <taxon>Saprospirales</taxon>
        <taxon>Haliscomenobacteraceae</taxon>
        <taxon>Portibacter</taxon>
    </lineage>
</organism>
<reference evidence="6" key="2">
    <citation type="submission" date="2023-01" db="EMBL/GenBank/DDBJ databases">
        <title>Draft genome sequence of Portibacter lacus strain NBRC 108769.</title>
        <authorList>
            <person name="Sun Q."/>
            <person name="Mori K."/>
        </authorList>
    </citation>
    <scope>NUCLEOTIDE SEQUENCE</scope>
    <source>
        <strain evidence="6">NBRC 108769</strain>
    </source>
</reference>
<evidence type="ECO:0000256" key="2">
    <source>
        <dbReference type="ARBA" id="ARBA00022692"/>
    </source>
</evidence>
<comment type="subcellular location">
    <subcellularLocation>
        <location evidence="1">Membrane</location>
        <topology evidence="1">Multi-pass membrane protein</topology>
    </subcellularLocation>
</comment>
<keyword evidence="7" id="KW-1185">Reference proteome</keyword>
<evidence type="ECO:0008006" key="8">
    <source>
        <dbReference type="Google" id="ProtNLM"/>
    </source>
</evidence>
<name>A0AA37SKX6_9BACT</name>
<dbReference type="AlphaFoldDB" id="A0AA37SKX6"/>
<evidence type="ECO:0000313" key="7">
    <source>
        <dbReference type="Proteomes" id="UP001156666"/>
    </source>
</evidence>
<reference evidence="6" key="1">
    <citation type="journal article" date="2014" name="Int. J. Syst. Evol. Microbiol.">
        <title>Complete genome sequence of Corynebacterium casei LMG S-19264T (=DSM 44701T), isolated from a smear-ripened cheese.</title>
        <authorList>
            <consortium name="US DOE Joint Genome Institute (JGI-PGF)"/>
            <person name="Walter F."/>
            <person name="Albersmeier A."/>
            <person name="Kalinowski J."/>
            <person name="Ruckert C."/>
        </authorList>
    </citation>
    <scope>NUCLEOTIDE SEQUENCE</scope>
    <source>
        <strain evidence="6">NBRC 108769</strain>
    </source>
</reference>
<evidence type="ECO:0000256" key="5">
    <source>
        <dbReference type="SAM" id="Phobius"/>
    </source>
</evidence>
<keyword evidence="3 5" id="KW-1133">Transmembrane helix</keyword>
<accession>A0AA37SKX6</accession>
<dbReference type="GO" id="GO:0016020">
    <property type="term" value="C:membrane"/>
    <property type="evidence" value="ECO:0007669"/>
    <property type="project" value="UniProtKB-SubCell"/>
</dbReference>
<dbReference type="PANTHER" id="PTHR11040:SF44">
    <property type="entry name" value="PROTEIN ZNTC-RELATED"/>
    <property type="match status" value="1"/>
</dbReference>
<dbReference type="Pfam" id="PF02535">
    <property type="entry name" value="Zip"/>
    <property type="match status" value="1"/>
</dbReference>
<keyword evidence="4 5" id="KW-0472">Membrane</keyword>
<proteinExistence type="predicted"/>
<evidence type="ECO:0000313" key="6">
    <source>
        <dbReference type="EMBL" id="GLR15394.1"/>
    </source>
</evidence>
<feature type="transmembrane region" description="Helical" evidence="5">
    <location>
        <begin position="61"/>
        <end position="79"/>
    </location>
</feature>
<feature type="transmembrane region" description="Helical" evidence="5">
    <location>
        <begin position="31"/>
        <end position="49"/>
    </location>
</feature>
<feature type="transmembrane region" description="Helical" evidence="5">
    <location>
        <begin position="100"/>
        <end position="121"/>
    </location>
</feature>
<dbReference type="GO" id="GO:0005385">
    <property type="term" value="F:zinc ion transmembrane transporter activity"/>
    <property type="evidence" value="ECO:0007669"/>
    <property type="project" value="TreeGrafter"/>
</dbReference>
<dbReference type="PANTHER" id="PTHR11040">
    <property type="entry name" value="ZINC/IRON TRANSPORTER"/>
    <property type="match status" value="1"/>
</dbReference>
<protein>
    <recommendedName>
        <fullName evidence="8">ZIP family metal transporter</fullName>
    </recommendedName>
</protein>
<dbReference type="RefSeq" id="WP_235292289.1">
    <property type="nucleotide sequence ID" value="NZ_BSOH01000001.1"/>
</dbReference>
<evidence type="ECO:0000256" key="1">
    <source>
        <dbReference type="ARBA" id="ARBA00004141"/>
    </source>
</evidence>
<feature type="transmembrane region" description="Helical" evidence="5">
    <location>
        <begin position="169"/>
        <end position="188"/>
    </location>
</feature>
<feature type="transmembrane region" description="Helical" evidence="5">
    <location>
        <begin position="6"/>
        <end position="24"/>
    </location>
</feature>
<feature type="transmembrane region" description="Helical" evidence="5">
    <location>
        <begin position="200"/>
        <end position="218"/>
    </location>
</feature>
<dbReference type="EMBL" id="BSOH01000001">
    <property type="protein sequence ID" value="GLR15394.1"/>
    <property type="molecule type" value="Genomic_DNA"/>
</dbReference>
<feature type="transmembrane region" description="Helical" evidence="5">
    <location>
        <begin position="230"/>
        <end position="247"/>
    </location>
</feature>
<dbReference type="Proteomes" id="UP001156666">
    <property type="component" value="Unassembled WGS sequence"/>
</dbReference>
<keyword evidence="2 5" id="KW-0812">Transmembrane</keyword>
<evidence type="ECO:0000256" key="3">
    <source>
        <dbReference type="ARBA" id="ARBA00022989"/>
    </source>
</evidence>
<evidence type="ECO:0000256" key="4">
    <source>
        <dbReference type="ARBA" id="ARBA00023136"/>
    </source>
</evidence>
<gene>
    <name evidence="6" type="ORF">GCM10007940_00090</name>
</gene>
<comment type="caution">
    <text evidence="6">The sequence shown here is derived from an EMBL/GenBank/DDBJ whole genome shotgun (WGS) entry which is preliminary data.</text>
</comment>